<name>A0ABD1SU15_9LAMI</name>
<dbReference type="AlphaFoldDB" id="A0ABD1SU15"/>
<proteinExistence type="predicted"/>
<dbReference type="EMBL" id="JBFOLJ010000010">
    <property type="protein sequence ID" value="KAL2503304.1"/>
    <property type="molecule type" value="Genomic_DNA"/>
</dbReference>
<reference evidence="3" key="1">
    <citation type="submission" date="2024-07" db="EMBL/GenBank/DDBJ databases">
        <title>Two chromosome-level genome assemblies of Korean endemic species Abeliophyllum distichum and Forsythia ovata (Oleaceae).</title>
        <authorList>
            <person name="Jang H."/>
        </authorList>
    </citation>
    <scope>NUCLEOTIDE SEQUENCE [LARGE SCALE GENOMIC DNA]</scope>
</reference>
<dbReference type="Pfam" id="PF07059">
    <property type="entry name" value="EDR2_C"/>
    <property type="match status" value="1"/>
</dbReference>
<evidence type="ECO:0000259" key="1">
    <source>
        <dbReference type="Pfam" id="PF07059"/>
    </source>
</evidence>
<keyword evidence="3" id="KW-1185">Reference proteome</keyword>
<comment type="caution">
    <text evidence="2">The sequence shown here is derived from an EMBL/GenBank/DDBJ whole genome shotgun (WGS) entry which is preliminary data.</text>
</comment>
<gene>
    <name evidence="2" type="ORF">Fot_37152</name>
</gene>
<evidence type="ECO:0000313" key="3">
    <source>
        <dbReference type="Proteomes" id="UP001604277"/>
    </source>
</evidence>
<dbReference type="InterPro" id="IPR009769">
    <property type="entry name" value="EDR2_C"/>
</dbReference>
<evidence type="ECO:0000313" key="2">
    <source>
        <dbReference type="EMBL" id="KAL2503304.1"/>
    </source>
</evidence>
<accession>A0ABD1SU15</accession>
<organism evidence="2 3">
    <name type="scientific">Forsythia ovata</name>
    <dbReference type="NCBI Taxonomy" id="205694"/>
    <lineage>
        <taxon>Eukaryota</taxon>
        <taxon>Viridiplantae</taxon>
        <taxon>Streptophyta</taxon>
        <taxon>Embryophyta</taxon>
        <taxon>Tracheophyta</taxon>
        <taxon>Spermatophyta</taxon>
        <taxon>Magnoliopsida</taxon>
        <taxon>eudicotyledons</taxon>
        <taxon>Gunneridae</taxon>
        <taxon>Pentapetalae</taxon>
        <taxon>asterids</taxon>
        <taxon>lamiids</taxon>
        <taxon>Lamiales</taxon>
        <taxon>Oleaceae</taxon>
        <taxon>Forsythieae</taxon>
        <taxon>Forsythia</taxon>
    </lineage>
</organism>
<dbReference type="PANTHER" id="PTHR12136">
    <property type="entry name" value="ENHANCED DISEASE RESISTANCE-RELATED"/>
    <property type="match status" value="1"/>
</dbReference>
<dbReference type="Proteomes" id="UP001604277">
    <property type="component" value="Unassembled WGS sequence"/>
</dbReference>
<dbReference type="PANTHER" id="PTHR12136:SF91">
    <property type="entry name" value="PROTEIN ENHANCED DISEASE RESISTANCE 2-LIKE"/>
    <property type="match status" value="1"/>
</dbReference>
<sequence>MHNYLEIDIDIGSSTIAIAILRLALGCITAVTSVDEDFLVQAQSDEELLERLFGAFSNHHRNFPPGFEVCYDNDGGHGFIGGGTVGEEITRELIIGEHVSHITRIKFTHLKLRTSSV</sequence>
<protein>
    <recommendedName>
        <fullName evidence="1">Protein ENHANCED DISEASE RESISTANCE 2 C-terminal domain-containing protein</fullName>
    </recommendedName>
</protein>
<dbReference type="InterPro" id="IPR045096">
    <property type="entry name" value="EDR2-like"/>
</dbReference>
<feature type="domain" description="Protein ENHANCED DISEASE RESISTANCE 2 C-terminal" evidence="1">
    <location>
        <begin position="2"/>
        <end position="56"/>
    </location>
</feature>